<dbReference type="GO" id="GO:0008017">
    <property type="term" value="F:microtubule binding"/>
    <property type="evidence" value="ECO:0007669"/>
    <property type="project" value="InterPro"/>
</dbReference>
<dbReference type="Gene3D" id="3.40.850.10">
    <property type="entry name" value="Kinesin motor domain"/>
    <property type="match status" value="1"/>
</dbReference>
<dbReference type="PRINTS" id="PR00380">
    <property type="entry name" value="KINESINHEAVY"/>
</dbReference>
<dbReference type="InterPro" id="IPR027417">
    <property type="entry name" value="P-loop_NTPase"/>
</dbReference>
<keyword evidence="4" id="KW-0732">Signal</keyword>
<evidence type="ECO:0000256" key="2">
    <source>
        <dbReference type="ARBA" id="ARBA00023175"/>
    </source>
</evidence>
<reference evidence="6 7" key="1">
    <citation type="submission" date="2024-02" db="EMBL/GenBank/DDBJ databases">
        <title>High-quality chromosome-scale genome assembly of Pensacola bahiagrass (Paspalum notatum Flugge var. saurae).</title>
        <authorList>
            <person name="Vega J.M."/>
            <person name="Podio M."/>
            <person name="Orjuela J."/>
            <person name="Siena L.A."/>
            <person name="Pessino S.C."/>
            <person name="Combes M.C."/>
            <person name="Mariac C."/>
            <person name="Albertini E."/>
            <person name="Pupilli F."/>
            <person name="Ortiz J.P.A."/>
            <person name="Leblanc O."/>
        </authorList>
    </citation>
    <scope>NUCLEOTIDE SEQUENCE [LARGE SCALE GENOMIC DNA]</scope>
    <source>
        <strain evidence="6">R1</strain>
        <tissue evidence="6">Leaf</tissue>
    </source>
</reference>
<feature type="domain" description="Kinesin motor" evidence="5">
    <location>
        <begin position="1"/>
        <end position="266"/>
    </location>
</feature>
<keyword evidence="7" id="KW-1185">Reference proteome</keyword>
<dbReference type="InterPro" id="IPR027640">
    <property type="entry name" value="Kinesin-like_fam"/>
</dbReference>
<dbReference type="Pfam" id="PF00225">
    <property type="entry name" value="Kinesin"/>
    <property type="match status" value="1"/>
</dbReference>
<dbReference type="EMBL" id="CP144749">
    <property type="protein sequence ID" value="WVZ73805.1"/>
    <property type="molecule type" value="Genomic_DNA"/>
</dbReference>
<feature type="chain" id="PRO_5044712203" description="Kinesin motor domain-containing protein" evidence="4">
    <location>
        <begin position="17"/>
        <end position="266"/>
    </location>
</feature>
<dbReference type="GO" id="GO:0003777">
    <property type="term" value="F:microtubule motor activity"/>
    <property type="evidence" value="ECO:0007669"/>
    <property type="project" value="InterPro"/>
</dbReference>
<dbReference type="GO" id="GO:0005874">
    <property type="term" value="C:microtubule"/>
    <property type="evidence" value="ECO:0007669"/>
    <property type="project" value="UniProtKB-KW"/>
</dbReference>
<dbReference type="InterPro" id="IPR001752">
    <property type="entry name" value="Kinesin_motor_dom"/>
</dbReference>
<sequence length="266" mass="29020">MMLSIFLILSLLSGCGINIEDKGKAYSFSYDKVFGPEAKQLDLYEEIAQLVQSSLDSFQICIFAYGQTGSGKTFTMIGTSQEQGMIPRSADDIFDKIHSLETWSYDVHVSVAELYLHTLYDLLAPDKGKVHDLSALSEVLVSNKDDAITLLEKAFCKRSVSCTMMNEESSGSHLLFRLRLSGSNKDTGPKLGVLNFMDLAESKNVIKSGSLDELLDEAKGAAAAVGVSWGWDEEKQKRYAGGLGNGNGQVLLSGYFGSGFGYFSHI</sequence>
<evidence type="ECO:0000256" key="1">
    <source>
        <dbReference type="ARBA" id="ARBA00022701"/>
    </source>
</evidence>
<comment type="similarity">
    <text evidence="3">Belongs to the TRAFAC class myosin-kinesin ATPase superfamily. Kinesin family.</text>
</comment>
<name>A0AAQ3TL22_PASNO</name>
<evidence type="ECO:0000313" key="6">
    <source>
        <dbReference type="EMBL" id="WVZ73805.1"/>
    </source>
</evidence>
<protein>
    <recommendedName>
        <fullName evidence="5">Kinesin motor domain-containing protein</fullName>
    </recommendedName>
</protein>
<proteinExistence type="inferred from homology"/>
<dbReference type="GO" id="GO:0005524">
    <property type="term" value="F:ATP binding"/>
    <property type="evidence" value="ECO:0007669"/>
    <property type="project" value="UniProtKB-UniRule"/>
</dbReference>
<keyword evidence="1" id="KW-0493">Microtubule</keyword>
<dbReference type="PROSITE" id="PS50067">
    <property type="entry name" value="KINESIN_MOTOR_2"/>
    <property type="match status" value="1"/>
</dbReference>
<gene>
    <name evidence="6" type="ORF">U9M48_022073</name>
</gene>
<evidence type="ECO:0000256" key="3">
    <source>
        <dbReference type="PROSITE-ProRule" id="PRU00283"/>
    </source>
</evidence>
<keyword evidence="3" id="KW-0067">ATP-binding</keyword>
<accession>A0AAQ3TL22</accession>
<organism evidence="6 7">
    <name type="scientific">Paspalum notatum var. saurae</name>
    <dbReference type="NCBI Taxonomy" id="547442"/>
    <lineage>
        <taxon>Eukaryota</taxon>
        <taxon>Viridiplantae</taxon>
        <taxon>Streptophyta</taxon>
        <taxon>Embryophyta</taxon>
        <taxon>Tracheophyta</taxon>
        <taxon>Spermatophyta</taxon>
        <taxon>Magnoliopsida</taxon>
        <taxon>Liliopsida</taxon>
        <taxon>Poales</taxon>
        <taxon>Poaceae</taxon>
        <taxon>PACMAD clade</taxon>
        <taxon>Panicoideae</taxon>
        <taxon>Andropogonodae</taxon>
        <taxon>Paspaleae</taxon>
        <taxon>Paspalinae</taxon>
        <taxon>Paspalum</taxon>
    </lineage>
</organism>
<dbReference type="InterPro" id="IPR036961">
    <property type="entry name" value="Kinesin_motor_dom_sf"/>
</dbReference>
<dbReference type="Proteomes" id="UP001341281">
    <property type="component" value="Chromosome 05"/>
</dbReference>
<evidence type="ECO:0000313" key="7">
    <source>
        <dbReference type="Proteomes" id="UP001341281"/>
    </source>
</evidence>
<keyword evidence="2 3" id="KW-0505">Motor protein</keyword>
<feature type="binding site" evidence="3">
    <location>
        <begin position="66"/>
        <end position="73"/>
    </location>
    <ligand>
        <name>ATP</name>
        <dbReference type="ChEBI" id="CHEBI:30616"/>
    </ligand>
</feature>
<feature type="signal peptide" evidence="4">
    <location>
        <begin position="1"/>
        <end position="16"/>
    </location>
</feature>
<dbReference type="SMART" id="SM00129">
    <property type="entry name" value="KISc"/>
    <property type="match status" value="1"/>
</dbReference>
<evidence type="ECO:0000259" key="5">
    <source>
        <dbReference type="PROSITE" id="PS50067"/>
    </source>
</evidence>
<dbReference type="EMBL" id="CP144749">
    <property type="protein sequence ID" value="WVZ73806.1"/>
    <property type="molecule type" value="Genomic_DNA"/>
</dbReference>
<dbReference type="GO" id="GO:0007018">
    <property type="term" value="P:microtubule-based movement"/>
    <property type="evidence" value="ECO:0007669"/>
    <property type="project" value="InterPro"/>
</dbReference>
<dbReference type="PANTHER" id="PTHR47972">
    <property type="entry name" value="KINESIN-LIKE PROTEIN KLP-3"/>
    <property type="match status" value="1"/>
</dbReference>
<keyword evidence="3" id="KW-0547">Nucleotide-binding</keyword>
<dbReference type="SUPFAM" id="SSF52540">
    <property type="entry name" value="P-loop containing nucleoside triphosphate hydrolases"/>
    <property type="match status" value="1"/>
</dbReference>
<evidence type="ECO:0000256" key="4">
    <source>
        <dbReference type="SAM" id="SignalP"/>
    </source>
</evidence>
<dbReference type="AlphaFoldDB" id="A0AAQ3TL22"/>